<reference evidence="1 2" key="2">
    <citation type="journal article" date="2022" name="Mol. Ecol. Resour.">
        <title>The genomes of chicory, endive, great burdock and yacon provide insights into Asteraceae paleo-polyploidization history and plant inulin production.</title>
        <authorList>
            <person name="Fan W."/>
            <person name="Wang S."/>
            <person name="Wang H."/>
            <person name="Wang A."/>
            <person name="Jiang F."/>
            <person name="Liu H."/>
            <person name="Zhao H."/>
            <person name="Xu D."/>
            <person name="Zhang Y."/>
        </authorList>
    </citation>
    <scope>NUCLEOTIDE SEQUENCE [LARGE SCALE GENOMIC DNA]</scope>
    <source>
        <strain evidence="2">cv. Niubang</strain>
    </source>
</reference>
<evidence type="ECO:0000313" key="1">
    <source>
        <dbReference type="EMBL" id="KAI3696862.1"/>
    </source>
</evidence>
<gene>
    <name evidence="1" type="ORF">L6452_29449</name>
</gene>
<accession>A0ACB8ZFS8</accession>
<evidence type="ECO:0000313" key="2">
    <source>
        <dbReference type="Proteomes" id="UP001055879"/>
    </source>
</evidence>
<protein>
    <submittedName>
        <fullName evidence="1">Uncharacterized protein</fullName>
    </submittedName>
</protein>
<dbReference type="Proteomes" id="UP001055879">
    <property type="component" value="Linkage Group LG10"/>
</dbReference>
<proteinExistence type="predicted"/>
<name>A0ACB8ZFS8_ARCLA</name>
<dbReference type="EMBL" id="CM042056">
    <property type="protein sequence ID" value="KAI3696862.1"/>
    <property type="molecule type" value="Genomic_DNA"/>
</dbReference>
<sequence>MTETSTRSTVRRKVALIIGAASGIGECTAKLFDDHGVEIVIADIQDQLGQAVCEAIGSSNSIYVHCKVTNEQDVKNVVDIAVATYGKLEINVQ</sequence>
<keyword evidence="2" id="KW-1185">Reference proteome</keyword>
<comment type="caution">
    <text evidence="1">The sequence shown here is derived from an EMBL/GenBank/DDBJ whole genome shotgun (WGS) entry which is preliminary data.</text>
</comment>
<organism evidence="1 2">
    <name type="scientific">Arctium lappa</name>
    <name type="common">Greater burdock</name>
    <name type="synonym">Lappa major</name>
    <dbReference type="NCBI Taxonomy" id="4217"/>
    <lineage>
        <taxon>Eukaryota</taxon>
        <taxon>Viridiplantae</taxon>
        <taxon>Streptophyta</taxon>
        <taxon>Embryophyta</taxon>
        <taxon>Tracheophyta</taxon>
        <taxon>Spermatophyta</taxon>
        <taxon>Magnoliopsida</taxon>
        <taxon>eudicotyledons</taxon>
        <taxon>Gunneridae</taxon>
        <taxon>Pentapetalae</taxon>
        <taxon>asterids</taxon>
        <taxon>campanulids</taxon>
        <taxon>Asterales</taxon>
        <taxon>Asteraceae</taxon>
        <taxon>Carduoideae</taxon>
        <taxon>Cardueae</taxon>
        <taxon>Arctiinae</taxon>
        <taxon>Arctium</taxon>
    </lineage>
</organism>
<reference evidence="2" key="1">
    <citation type="journal article" date="2022" name="Mol. Ecol. Resour.">
        <title>The genomes of chicory, endive, great burdock and yacon provide insights into Asteraceae palaeo-polyploidization history and plant inulin production.</title>
        <authorList>
            <person name="Fan W."/>
            <person name="Wang S."/>
            <person name="Wang H."/>
            <person name="Wang A."/>
            <person name="Jiang F."/>
            <person name="Liu H."/>
            <person name="Zhao H."/>
            <person name="Xu D."/>
            <person name="Zhang Y."/>
        </authorList>
    </citation>
    <scope>NUCLEOTIDE SEQUENCE [LARGE SCALE GENOMIC DNA]</scope>
    <source>
        <strain evidence="2">cv. Niubang</strain>
    </source>
</reference>